<dbReference type="SMART" id="SM00062">
    <property type="entry name" value="PBPb"/>
    <property type="match status" value="1"/>
</dbReference>
<dbReference type="Proteomes" id="UP000194903">
    <property type="component" value="Unassembled WGS sequence"/>
</dbReference>
<evidence type="ECO:0000256" key="5">
    <source>
        <dbReference type="SAM" id="SignalP"/>
    </source>
</evidence>
<evidence type="ECO:0000259" key="6">
    <source>
        <dbReference type="SMART" id="SM00062"/>
    </source>
</evidence>
<feature type="signal peptide" evidence="5">
    <location>
        <begin position="1"/>
        <end position="21"/>
    </location>
</feature>
<dbReference type="PROSITE" id="PS01039">
    <property type="entry name" value="SBP_BACTERIAL_3"/>
    <property type="match status" value="1"/>
</dbReference>
<dbReference type="EMBL" id="NHOC01000005">
    <property type="protein sequence ID" value="OUM20468.1"/>
    <property type="molecule type" value="Genomic_DNA"/>
</dbReference>
<evidence type="ECO:0000256" key="3">
    <source>
        <dbReference type="ARBA" id="ARBA00022729"/>
    </source>
</evidence>
<organism evidence="8 9">
    <name type="scientific">Butyricicoccus porcorum</name>
    <dbReference type="NCBI Taxonomy" id="1945634"/>
    <lineage>
        <taxon>Bacteria</taxon>
        <taxon>Bacillati</taxon>
        <taxon>Bacillota</taxon>
        <taxon>Clostridia</taxon>
        <taxon>Eubacteriales</taxon>
        <taxon>Butyricicoccaceae</taxon>
        <taxon>Butyricicoccus</taxon>
    </lineage>
</organism>
<evidence type="ECO:0000313" key="8">
    <source>
        <dbReference type="EMBL" id="OUM20468.1"/>
    </source>
</evidence>
<dbReference type="PANTHER" id="PTHR35936:SF34">
    <property type="entry name" value="ABC TRANSPORTER EXTRACELLULAR-BINDING PROTEIN YCKB-RELATED"/>
    <property type="match status" value="1"/>
</dbReference>
<dbReference type="PROSITE" id="PS51257">
    <property type="entry name" value="PROKAR_LIPOPROTEIN"/>
    <property type="match status" value="1"/>
</dbReference>
<sequence length="288" mass="31085">MKFKRLMAMAAVAAMSVCMLAGCGGSKSEDTATPAGSAAGSGAEGSDQSLQYILDKGELVLGLDDSFPPMGYRDDNNEIVGFDIDVATAVCEKLGVDLVTQPVDWDSKEMELNAKNIDCIWNGLSVSEERKQSMNMSIPYMENHMALVVRPDDSIKSIDDMEGKVLAVQSGSTAEEALDSEDGAALKDMVASVNSFDDNLTALMDLDTKASDAVLMDDVVANYLIEQNNKDYVVLSDFLYAEDYAIAFRKGDDALTEAVNKALRDLKADGTLEEISTKWFGSDKTTVE</sequence>
<name>A0A252F3V6_9FIRM</name>
<evidence type="ECO:0000313" key="9">
    <source>
        <dbReference type="Proteomes" id="UP000194903"/>
    </source>
</evidence>
<proteinExistence type="inferred from homology"/>
<dbReference type="GO" id="GO:0016020">
    <property type="term" value="C:membrane"/>
    <property type="evidence" value="ECO:0007669"/>
    <property type="project" value="InterPro"/>
</dbReference>
<protein>
    <submittedName>
        <fullName evidence="8">Amino acid ABC transporter substrate-binding protein</fullName>
    </submittedName>
</protein>
<keyword evidence="3 5" id="KW-0732">Signal</keyword>
<dbReference type="AlphaFoldDB" id="A0A252F3V6"/>
<dbReference type="SMART" id="SM00079">
    <property type="entry name" value="PBPe"/>
    <property type="match status" value="1"/>
</dbReference>
<dbReference type="GO" id="GO:0015276">
    <property type="term" value="F:ligand-gated monoatomic ion channel activity"/>
    <property type="evidence" value="ECO:0007669"/>
    <property type="project" value="InterPro"/>
</dbReference>
<comment type="subcellular location">
    <subcellularLocation>
        <location evidence="1">Cell envelope</location>
    </subcellularLocation>
</comment>
<feature type="domain" description="Ionotropic glutamate receptor C-terminal" evidence="7">
    <location>
        <begin position="58"/>
        <end position="282"/>
    </location>
</feature>
<keyword evidence="9" id="KW-1185">Reference proteome</keyword>
<dbReference type="Pfam" id="PF00497">
    <property type="entry name" value="SBP_bac_3"/>
    <property type="match status" value="1"/>
</dbReference>
<reference evidence="8 9" key="1">
    <citation type="submission" date="2017-05" db="EMBL/GenBank/DDBJ databases">
        <title>Butyricicoccus porcorum sp. nov. a butyrate-producing bacterium from the swine intestinal tract.</title>
        <authorList>
            <person name="Trachsel J."/>
            <person name="Humphrey S."/>
            <person name="Allen H.K."/>
        </authorList>
    </citation>
    <scope>NUCLEOTIDE SEQUENCE [LARGE SCALE GENOMIC DNA]</scope>
    <source>
        <strain evidence="8">BB10</strain>
    </source>
</reference>
<dbReference type="InterPro" id="IPR001638">
    <property type="entry name" value="Solute-binding_3/MltF_N"/>
</dbReference>
<dbReference type="PANTHER" id="PTHR35936">
    <property type="entry name" value="MEMBRANE-BOUND LYTIC MUREIN TRANSGLYCOSYLASE F"/>
    <property type="match status" value="1"/>
</dbReference>
<feature type="domain" description="Solute-binding protein family 3/N-terminal" evidence="6">
    <location>
        <begin position="58"/>
        <end position="283"/>
    </location>
</feature>
<comment type="caution">
    <text evidence="8">The sequence shown here is derived from an EMBL/GenBank/DDBJ whole genome shotgun (WGS) entry which is preliminary data.</text>
</comment>
<dbReference type="Gene3D" id="3.40.190.10">
    <property type="entry name" value="Periplasmic binding protein-like II"/>
    <property type="match status" value="2"/>
</dbReference>
<dbReference type="SUPFAM" id="SSF53850">
    <property type="entry name" value="Periplasmic binding protein-like II"/>
    <property type="match status" value="1"/>
</dbReference>
<evidence type="ECO:0000256" key="1">
    <source>
        <dbReference type="ARBA" id="ARBA00004196"/>
    </source>
</evidence>
<evidence type="ECO:0000256" key="4">
    <source>
        <dbReference type="RuleBase" id="RU003744"/>
    </source>
</evidence>
<gene>
    <name evidence="8" type="ORF">CBW42_06450</name>
</gene>
<dbReference type="InterPro" id="IPR001320">
    <property type="entry name" value="Iontro_rcpt_C"/>
</dbReference>
<evidence type="ECO:0000259" key="7">
    <source>
        <dbReference type="SMART" id="SM00079"/>
    </source>
</evidence>
<dbReference type="CDD" id="cd00996">
    <property type="entry name" value="PBP2_AatB_like"/>
    <property type="match status" value="1"/>
</dbReference>
<dbReference type="OrthoDB" id="9775197at2"/>
<dbReference type="RefSeq" id="WP_087018909.1">
    <property type="nucleotide sequence ID" value="NZ_CP178353.1"/>
</dbReference>
<feature type="chain" id="PRO_5039320857" evidence="5">
    <location>
        <begin position="22"/>
        <end position="288"/>
    </location>
</feature>
<dbReference type="GO" id="GO:0030313">
    <property type="term" value="C:cell envelope"/>
    <property type="evidence" value="ECO:0007669"/>
    <property type="project" value="UniProtKB-SubCell"/>
</dbReference>
<evidence type="ECO:0000256" key="2">
    <source>
        <dbReference type="ARBA" id="ARBA00010333"/>
    </source>
</evidence>
<accession>A0A252F3V6</accession>
<comment type="similarity">
    <text evidence="2 4">Belongs to the bacterial solute-binding protein 3 family.</text>
</comment>
<dbReference type="InterPro" id="IPR018313">
    <property type="entry name" value="SBP_3_CS"/>
</dbReference>